<feature type="region of interest" description="Disordered" evidence="1">
    <location>
        <begin position="60"/>
        <end position="86"/>
    </location>
</feature>
<evidence type="ECO:0000313" key="3">
    <source>
        <dbReference type="Proteomes" id="UP000824120"/>
    </source>
</evidence>
<dbReference type="EMBL" id="JACXVP010000008">
    <property type="protein sequence ID" value="KAG5590208.1"/>
    <property type="molecule type" value="Genomic_DNA"/>
</dbReference>
<keyword evidence="3" id="KW-1185">Reference proteome</keyword>
<name>A0A9J5XSS9_SOLCO</name>
<comment type="caution">
    <text evidence="2">The sequence shown here is derived from an EMBL/GenBank/DDBJ whole genome shotgun (WGS) entry which is preliminary data.</text>
</comment>
<evidence type="ECO:0000313" key="2">
    <source>
        <dbReference type="EMBL" id="KAG5590208.1"/>
    </source>
</evidence>
<dbReference type="Proteomes" id="UP000824120">
    <property type="component" value="Chromosome 8"/>
</dbReference>
<accession>A0A9J5XSS9</accession>
<dbReference type="AlphaFoldDB" id="A0A9J5XSS9"/>
<protein>
    <submittedName>
        <fullName evidence="2">Uncharacterized protein</fullName>
    </submittedName>
</protein>
<gene>
    <name evidence="2" type="ORF">H5410_040722</name>
</gene>
<sequence length="219" mass="25263">MYKNIFYGKLSMISLEKISPFMTLNKSSILMKKIIIATSMMHLSKTKCYVCRMDPPWVTKDRGRGNNTRGRGRSSRESSYGSASNSPIIQRGRMSLINSKISQSEASSSSVHLEDIPESIPLYSQLHAYLEEPWKIFQCYLVNGLYFLGDSYKTQSYYETILISTGSVEFQRFLGYNTNENVYNFSKMIIKQIIYVEDWGMSTMKERQISLNKVSMNFT</sequence>
<organism evidence="2 3">
    <name type="scientific">Solanum commersonii</name>
    <name type="common">Commerson's wild potato</name>
    <name type="synonym">Commerson's nightshade</name>
    <dbReference type="NCBI Taxonomy" id="4109"/>
    <lineage>
        <taxon>Eukaryota</taxon>
        <taxon>Viridiplantae</taxon>
        <taxon>Streptophyta</taxon>
        <taxon>Embryophyta</taxon>
        <taxon>Tracheophyta</taxon>
        <taxon>Spermatophyta</taxon>
        <taxon>Magnoliopsida</taxon>
        <taxon>eudicotyledons</taxon>
        <taxon>Gunneridae</taxon>
        <taxon>Pentapetalae</taxon>
        <taxon>asterids</taxon>
        <taxon>lamiids</taxon>
        <taxon>Solanales</taxon>
        <taxon>Solanaceae</taxon>
        <taxon>Solanoideae</taxon>
        <taxon>Solaneae</taxon>
        <taxon>Solanum</taxon>
    </lineage>
</organism>
<evidence type="ECO:0000256" key="1">
    <source>
        <dbReference type="SAM" id="MobiDB-lite"/>
    </source>
</evidence>
<reference evidence="2 3" key="1">
    <citation type="submission" date="2020-09" db="EMBL/GenBank/DDBJ databases">
        <title>De no assembly of potato wild relative species, Solanum commersonii.</title>
        <authorList>
            <person name="Cho K."/>
        </authorList>
    </citation>
    <scope>NUCLEOTIDE SEQUENCE [LARGE SCALE GENOMIC DNA]</scope>
    <source>
        <strain evidence="2">LZ3.2</strain>
        <tissue evidence="2">Leaf</tissue>
    </source>
</reference>
<feature type="compositionally biased region" description="Low complexity" evidence="1">
    <location>
        <begin position="77"/>
        <end position="86"/>
    </location>
</feature>
<proteinExistence type="predicted"/>